<feature type="active site" description="Charge relay system" evidence="3">
    <location>
        <position position="172"/>
    </location>
</feature>
<dbReference type="InterPro" id="IPR052096">
    <property type="entry name" value="Endocannabinoid_amidase"/>
</dbReference>
<reference evidence="7 8" key="1">
    <citation type="submission" date="2022-05" db="EMBL/GenBank/DDBJ databases">
        <title>A multi-omics perspective on studying reproductive biology in Daphnia sinensis.</title>
        <authorList>
            <person name="Jia J."/>
        </authorList>
    </citation>
    <scope>NUCLEOTIDE SEQUENCE [LARGE SCALE GENOMIC DNA]</scope>
    <source>
        <strain evidence="7 8">WSL</strain>
    </source>
</reference>
<feature type="coiled-coil region" evidence="4">
    <location>
        <begin position="67"/>
        <end position="94"/>
    </location>
</feature>
<dbReference type="PANTHER" id="PTHR45847">
    <property type="entry name" value="FATTY ACID AMIDE HYDROLASE"/>
    <property type="match status" value="1"/>
</dbReference>
<name>A0AAD5PQ66_9CRUS</name>
<organism evidence="7 8">
    <name type="scientific">Daphnia sinensis</name>
    <dbReference type="NCBI Taxonomy" id="1820382"/>
    <lineage>
        <taxon>Eukaryota</taxon>
        <taxon>Metazoa</taxon>
        <taxon>Ecdysozoa</taxon>
        <taxon>Arthropoda</taxon>
        <taxon>Crustacea</taxon>
        <taxon>Branchiopoda</taxon>
        <taxon>Diplostraca</taxon>
        <taxon>Cladocera</taxon>
        <taxon>Anomopoda</taxon>
        <taxon>Daphniidae</taxon>
        <taxon>Daphnia</taxon>
        <taxon>Daphnia similis group</taxon>
    </lineage>
</organism>
<dbReference type="Proteomes" id="UP000820818">
    <property type="component" value="Linkage Group LG7"/>
</dbReference>
<dbReference type="Gene3D" id="3.90.1300.10">
    <property type="entry name" value="Amidase signature (AS) domain"/>
    <property type="match status" value="1"/>
</dbReference>
<feature type="active site" description="Acyl-ester intermediate" evidence="3">
    <location>
        <position position="271"/>
    </location>
</feature>
<dbReference type="GO" id="GO:0009062">
    <property type="term" value="P:fatty acid catabolic process"/>
    <property type="evidence" value="ECO:0007669"/>
    <property type="project" value="TreeGrafter"/>
</dbReference>
<evidence type="ECO:0000256" key="1">
    <source>
        <dbReference type="ARBA" id="ARBA00009199"/>
    </source>
</evidence>
<keyword evidence="5" id="KW-0472">Membrane</keyword>
<gene>
    <name evidence="7" type="ORF">GHT06_017622</name>
</gene>
<keyword evidence="4" id="KW-0175">Coiled coil</keyword>
<sequence length="612" mass="67994">MEKMLGYMLSVVFDGIKYVIYNNPYVRIIRLGFHPMTLSVVAISTGFVVIYIPFRAINNRKQKMLLRKKIKEKLKQVCKNREKLEQDLISANQNSLCVQLDASELLQKLQNGSFTCLEVLRSYQAKALEITSEYNCVTEFILEAEEWAKELDEEAANSGKKGPLHGLPFSVKDNVGLIGYDSTVGITQFINQPAIEDAAMVVALKKLGAIPFCKTNVPQTNMSFGCSNPIWGLTKNPWDKERTPGGSTGGEACLIAAGGSPLGIGTDIGGSVRLPAAFCGIYSIKPTTFRFSAKGVKKVTIANVGITPVPGILARDSHTVATVTKLLLDNNHLQMCGDPDLLPIPWNEQVFIGKKKLRIGYYEDDGFFPTTPGIRRAIQIAKTTLEASGHELVPFVPPRVDYVLNSFISILTADQSRYLLQALSHDDIDPVLKPTLFLLSIPSVVKRLLQPLLSLFSTRLIPTYLGLGGNRIRESHQLWKEITKKNLYKEEFLSYWRKLELDLCIGPCFACPAPRSKDVAKLSPALSYTSLYNFLDFPVGIVPIDKETMEDQSKLNVDYNYYDLVCNLVKATTQGATGMPLAIQVIGLPYQEEMVLRGMKVLDTTIHQQLKS</sequence>
<dbReference type="SUPFAM" id="SSF75304">
    <property type="entry name" value="Amidase signature (AS) enzymes"/>
    <property type="match status" value="1"/>
</dbReference>
<dbReference type="PANTHER" id="PTHR45847:SF6">
    <property type="entry name" value="FATTY ACID AMIDE HYDROLASE"/>
    <property type="match status" value="1"/>
</dbReference>
<dbReference type="FunFam" id="3.90.1300.10:FF:000003">
    <property type="entry name" value="Amidase signature enzyme"/>
    <property type="match status" value="1"/>
</dbReference>
<keyword evidence="2" id="KW-0378">Hydrolase</keyword>
<evidence type="ECO:0000313" key="7">
    <source>
        <dbReference type="EMBL" id="KAI9555107.1"/>
    </source>
</evidence>
<comment type="caution">
    <text evidence="7">The sequence shown here is derived from an EMBL/GenBank/DDBJ whole genome shotgun (WGS) entry which is preliminary data.</text>
</comment>
<dbReference type="AlphaFoldDB" id="A0AAD5PQ66"/>
<keyword evidence="5" id="KW-1133">Transmembrane helix</keyword>
<dbReference type="InterPro" id="IPR023631">
    <property type="entry name" value="Amidase_dom"/>
</dbReference>
<dbReference type="GO" id="GO:0017064">
    <property type="term" value="F:fatty acid amide hydrolase activity"/>
    <property type="evidence" value="ECO:0007669"/>
    <property type="project" value="TreeGrafter"/>
</dbReference>
<feature type="transmembrane region" description="Helical" evidence="5">
    <location>
        <begin position="33"/>
        <end position="54"/>
    </location>
</feature>
<proteinExistence type="inferred from homology"/>
<dbReference type="GO" id="GO:0004040">
    <property type="term" value="F:amidase activity"/>
    <property type="evidence" value="ECO:0007669"/>
    <property type="project" value="TreeGrafter"/>
</dbReference>
<evidence type="ECO:0000256" key="4">
    <source>
        <dbReference type="SAM" id="Coils"/>
    </source>
</evidence>
<comment type="similarity">
    <text evidence="1">Belongs to the amidase family.</text>
</comment>
<keyword evidence="8" id="KW-1185">Reference proteome</keyword>
<dbReference type="PIRSF" id="PIRSF001221">
    <property type="entry name" value="Amidase_fungi"/>
    <property type="match status" value="1"/>
</dbReference>
<evidence type="ECO:0000256" key="3">
    <source>
        <dbReference type="PIRSR" id="PIRSR001221-1"/>
    </source>
</evidence>
<evidence type="ECO:0000256" key="2">
    <source>
        <dbReference type="ARBA" id="ARBA00022801"/>
    </source>
</evidence>
<evidence type="ECO:0000256" key="5">
    <source>
        <dbReference type="SAM" id="Phobius"/>
    </source>
</evidence>
<keyword evidence="5" id="KW-0812">Transmembrane</keyword>
<evidence type="ECO:0000313" key="8">
    <source>
        <dbReference type="Proteomes" id="UP000820818"/>
    </source>
</evidence>
<protein>
    <recommendedName>
        <fullName evidence="6">Amidase domain-containing protein</fullName>
    </recommendedName>
</protein>
<dbReference type="InterPro" id="IPR036928">
    <property type="entry name" value="AS_sf"/>
</dbReference>
<evidence type="ECO:0000259" key="6">
    <source>
        <dbReference type="Pfam" id="PF01425"/>
    </source>
</evidence>
<accession>A0AAD5PQ66</accession>
<dbReference type="EMBL" id="WJBH02000007">
    <property type="protein sequence ID" value="KAI9555107.1"/>
    <property type="molecule type" value="Genomic_DNA"/>
</dbReference>
<dbReference type="Pfam" id="PF01425">
    <property type="entry name" value="Amidase"/>
    <property type="match status" value="1"/>
</dbReference>
<feature type="domain" description="Amidase" evidence="6">
    <location>
        <begin position="118"/>
        <end position="596"/>
    </location>
</feature>
<feature type="active site" description="Charge relay system" evidence="3">
    <location>
        <position position="247"/>
    </location>
</feature>